<reference evidence="1 2" key="1">
    <citation type="submission" date="2019-07" db="EMBL/GenBank/DDBJ databases">
        <authorList>
            <person name="Zhou L.-Y."/>
        </authorList>
    </citation>
    <scope>NUCLEOTIDE SEQUENCE [LARGE SCALE GENOMIC DNA]</scope>
    <source>
        <strain evidence="1 2">YIM 101269</strain>
    </source>
</reference>
<dbReference type="InterPro" id="IPR016181">
    <property type="entry name" value="Acyl_CoA_acyltransferase"/>
</dbReference>
<evidence type="ECO:0000313" key="2">
    <source>
        <dbReference type="Proteomes" id="UP000317638"/>
    </source>
</evidence>
<keyword evidence="2" id="KW-1185">Reference proteome</keyword>
<evidence type="ECO:0000313" key="1">
    <source>
        <dbReference type="EMBL" id="TRY18178.1"/>
    </source>
</evidence>
<dbReference type="OrthoDB" id="3774915at2"/>
<protein>
    <submittedName>
        <fullName evidence="1">N-acetyltransferase</fullName>
    </submittedName>
</protein>
<gene>
    <name evidence="1" type="ORF">FOJ82_08985</name>
</gene>
<dbReference type="GO" id="GO:0016740">
    <property type="term" value="F:transferase activity"/>
    <property type="evidence" value="ECO:0007669"/>
    <property type="project" value="UniProtKB-KW"/>
</dbReference>
<sequence length="156" mass="17907">MTANIETFVPEDFEPPLMLTHEHFRLEPLGPQHNEADRAAWMSSIDHIRSTPGYPDGNWPPPEGMTPGRNLRDLVRHADDFTARKGFTFTVLDPADGDVIGCVYLYPSPSPEHDVVAQSWVRADREHLDVPLARAVARWMETDWPWSRIDYEGRWS</sequence>
<comment type="caution">
    <text evidence="1">The sequence shown here is derived from an EMBL/GenBank/DDBJ whole genome shotgun (WGS) entry which is preliminary data.</text>
</comment>
<keyword evidence="1" id="KW-0808">Transferase</keyword>
<dbReference type="Gene3D" id="3.40.630.30">
    <property type="match status" value="1"/>
</dbReference>
<dbReference type="Proteomes" id="UP000317638">
    <property type="component" value="Unassembled WGS sequence"/>
</dbReference>
<organism evidence="1 2">
    <name type="scientific">Tessaracoccus rhinocerotis</name>
    <dbReference type="NCBI Taxonomy" id="1689449"/>
    <lineage>
        <taxon>Bacteria</taxon>
        <taxon>Bacillati</taxon>
        <taxon>Actinomycetota</taxon>
        <taxon>Actinomycetes</taxon>
        <taxon>Propionibacteriales</taxon>
        <taxon>Propionibacteriaceae</taxon>
        <taxon>Tessaracoccus</taxon>
    </lineage>
</organism>
<proteinExistence type="predicted"/>
<accession>A0A553K0E7</accession>
<name>A0A553K0E7_9ACTN</name>
<dbReference type="RefSeq" id="WP_143938154.1">
    <property type="nucleotide sequence ID" value="NZ_VKKG01000003.1"/>
</dbReference>
<dbReference type="EMBL" id="VKKG01000003">
    <property type="protein sequence ID" value="TRY18178.1"/>
    <property type="molecule type" value="Genomic_DNA"/>
</dbReference>
<dbReference type="SUPFAM" id="SSF55729">
    <property type="entry name" value="Acyl-CoA N-acyltransferases (Nat)"/>
    <property type="match status" value="1"/>
</dbReference>
<dbReference type="AlphaFoldDB" id="A0A553K0E7"/>